<keyword evidence="2 7" id="KW-0812">Transmembrane</keyword>
<dbReference type="Pfam" id="PF00003">
    <property type="entry name" value="7tm_3"/>
    <property type="match status" value="1"/>
</dbReference>
<evidence type="ECO:0000313" key="10">
    <source>
        <dbReference type="RefSeq" id="XP_022256946.1"/>
    </source>
</evidence>
<dbReference type="SUPFAM" id="SSF53822">
    <property type="entry name" value="Periplasmic binding protein-like I"/>
    <property type="match status" value="4"/>
</dbReference>
<feature type="transmembrane region" description="Helical" evidence="7">
    <location>
        <begin position="2116"/>
        <end position="2137"/>
    </location>
</feature>
<feature type="transmembrane region" description="Helical" evidence="7">
    <location>
        <begin position="1994"/>
        <end position="2015"/>
    </location>
</feature>
<dbReference type="InterPro" id="IPR050726">
    <property type="entry name" value="mGluR"/>
</dbReference>
<evidence type="ECO:0000256" key="7">
    <source>
        <dbReference type="SAM" id="Phobius"/>
    </source>
</evidence>
<keyword evidence="9" id="KW-1185">Reference proteome</keyword>
<feature type="transmembrane region" description="Helical" evidence="7">
    <location>
        <begin position="2178"/>
        <end position="2197"/>
    </location>
</feature>
<dbReference type="CDD" id="cd13953">
    <property type="entry name" value="7tm_classC_mGluR-like"/>
    <property type="match status" value="1"/>
</dbReference>
<reference evidence="10" key="1">
    <citation type="submission" date="2025-08" db="UniProtKB">
        <authorList>
            <consortium name="RefSeq"/>
        </authorList>
    </citation>
    <scope>IDENTIFICATION</scope>
    <source>
        <tissue evidence="10">Muscle</tissue>
    </source>
</reference>
<feature type="transmembrane region" description="Helical" evidence="7">
    <location>
        <begin position="1959"/>
        <end position="1982"/>
    </location>
</feature>
<dbReference type="RefSeq" id="XP_022256946.1">
    <property type="nucleotide sequence ID" value="XM_022401238.1"/>
</dbReference>
<keyword evidence="5" id="KW-0675">Receptor</keyword>
<evidence type="ECO:0000256" key="3">
    <source>
        <dbReference type="ARBA" id="ARBA00022989"/>
    </source>
</evidence>
<keyword evidence="3 7" id="KW-1133">Transmembrane helix</keyword>
<keyword evidence="4 7" id="KW-0472">Membrane</keyword>
<keyword evidence="6" id="KW-0325">Glycoprotein</keyword>
<dbReference type="PROSITE" id="PS50259">
    <property type="entry name" value="G_PROTEIN_RECEP_F3_4"/>
    <property type="match status" value="1"/>
</dbReference>
<accession>A0ABM1TM40</accession>
<proteinExistence type="predicted"/>
<organism evidence="9 10">
    <name type="scientific">Limulus polyphemus</name>
    <name type="common">Atlantic horseshoe crab</name>
    <dbReference type="NCBI Taxonomy" id="6850"/>
    <lineage>
        <taxon>Eukaryota</taxon>
        <taxon>Metazoa</taxon>
        <taxon>Ecdysozoa</taxon>
        <taxon>Arthropoda</taxon>
        <taxon>Chelicerata</taxon>
        <taxon>Merostomata</taxon>
        <taxon>Xiphosura</taxon>
        <taxon>Limulidae</taxon>
        <taxon>Limulus</taxon>
    </lineage>
</organism>
<evidence type="ECO:0000256" key="6">
    <source>
        <dbReference type="ARBA" id="ARBA00023180"/>
    </source>
</evidence>
<evidence type="ECO:0000256" key="5">
    <source>
        <dbReference type="ARBA" id="ARBA00023170"/>
    </source>
</evidence>
<name>A0ABM1TM40_LIMPO</name>
<dbReference type="GeneID" id="106472687"/>
<dbReference type="PRINTS" id="PR00248">
    <property type="entry name" value="GPCRMGR"/>
</dbReference>
<feature type="transmembrane region" description="Helical" evidence="7">
    <location>
        <begin position="2027"/>
        <end position="2048"/>
    </location>
</feature>
<comment type="subcellular location">
    <subcellularLocation>
        <location evidence="1">Membrane</location>
        <topology evidence="1">Multi-pass membrane protein</topology>
    </subcellularLocation>
</comment>
<dbReference type="Gene3D" id="3.40.50.2300">
    <property type="match status" value="8"/>
</dbReference>
<dbReference type="InterPro" id="IPR000337">
    <property type="entry name" value="GPCR_3"/>
</dbReference>
<sequence length="2315" mass="260545">MEVTPDSDVKIGVLLNVHQPGKGIYGCGDLTVEGVETYEILRWAVSLLNQERGVINGENITESFIPGVRIGLKVYDTCGHQEAAVKQITEWFPEIQSGTSESCSTKLNTSEFIIGLLDTTKTTKQPKVMESLQDYVTPSISLEFSETVSPDRLAMTTAEVAHDMEWEKIVVFHTDDEHSLRVVQMLDHVAVSGKICISELKALPSEQEVPDDISGRKLYRKFLEAAAVRLEENTPIIVIGHGKVVQRLVQAMGENRHTVSRLQWFFSWIPDVSALATLGSILNLKNVFSLAPYPQAILQLENYWAKLQDSGTETQEDRWFREYVMRKNRCIIADLTEEDSNHRPVCPNNVLRESPGQVLLRTSRATSSVHAIFTYAHALRKAWELKCFGHPGMCLSLRQMSREEFVLQYLEPLEFTLSANSRSPPEISGQKSKGSLPGQVDKLHLGLTLYTFDRKLGVEPRQLVFYDTIRAHVVDSRFEYYPSKCPSNGCSHCVKVRNGRLEKSAGESDGFVTISENADVIIPILLPIHNSGLTPLECSTSINHGAIKDLEAALWMLDKINSNPQFIPGISLGAVVIDTCGSSLKVTQRLFSFLANQTRNLEEINISSVLAVVCSTSSEVTSKVEAILNPLNLTSVATVDLLTKEKGNSYSLQIAIPVKVRVKAMIETMKYFGWSFVVVLHSTDYVTQFGIQTFTKEAKLASICTDIQISLEDTSDPEVRKFKINKAINELIDAKRRGAKVVILWLNNHDSTLFYAALQRAISEGIIYRGDFIWLINDGRGEDVVEFGEILAGSLFFREEETEVQEFVTYFRQLRPTGNKRNPWFQEYWKEHIKCTGPECIANSGVTSIVQAVLSIASGLARFRNELCHAERGLCPHLLRQPSLRHILNQYIRYTASARPNQNESMFVFANDGVGDIPMGIFTLRKGIADTYNYQKVGLFHNGLNLFGNMVTYGSQGNEISMTQIPSDCKVDCGNCVSLNPNILRVTSPDGLYLAAAIGIHKSSANFLQCGDLNSDSGLQQVEAFLWALDQINKNPRILPGVTLGGVVFDTCSSHEKTSQSILNFLSQAAPVPKLAVTKDGPRNFENIMGFLAGQQYDVVKPVADFTVPQRITTIGLEDRTTEFNNLNWYDYLLRLSLPNNLIADAMVKTLQLFRWNYVSVVYSYADRQYADLFQNLKTESEKQRIQLALTEKVSDEDSSWTSRVLRRLDSKWKIGARVVVLLLRDEHVEHLFQGLQMITKEKADAVGQYVWVTYDNLKVFQRFPEQVNGILSIRPMTNIIPAFREYFRDLDIGKNSRNIWFREYWEQVFRCRGAACYNGLQSSLQDIPFVQDPGVANVVGGVFALAQSLEAARVRLCPGKLAGTCPQMKENIELREMILNLTKSARVEGRTQNRLFTRNNYGTEQLEILTSHQVGRSAPSFMKIGSYTEAEGLNVNVSRYNNNNNGHESNPLMVTSSCLDNNKCGEGIIFRLSSTMKRISVNNNYVLTSLMSVHRKGETFFSCGSLNLKSFQNLAALIFAVDEINNNSRQRTEEYLGLVVLDDCGRVQRAEEKLFRYLDEESEERLRRSPPKSQNVVAALTFNHQVAINVSPLLQANLIPQVVTSTTWSNVSKELIPSISSPPKLQMSAVVALLVKHDWKYVYVILTNDAFGKEANAEFSTVARKHKICIAESISIDIDNSVEDLSKELSVLSDPNVKVVVLLIKTAEATQVILQAADRSNILDRYVWIITEGWNSEHLTENAMKNKTMNALVVKLENRDIQEFRQFLAQMTLARHDRIPDSWFEEFWQHHFRCRLLSSLIVQRQYPDVCSGQERFTDLRQDHQVYHTITTVRAIGRALRSYIAKGCSLFSNTTTCEGIGEAIGKALQDLEGAREDLEHGSVFGYQIFKVQNDDGEFFHREIGLWKNYNLDLYEAYVTSYGNIPTSVCYGSCEKCTYDTDRDESVVHKVPVYRNFNTVWGIIVTTLSLFGICTVVVCILYFLVAFPVSNGNTVLGYVILFGILVLYAVNFAFILLPTTYTCGIRLFVTSMAYTFIVSGMLATVMNAWKLTDKKNGRSLSDRSRFNTPTSLLIMIVGLVTIQVLLTTAWLALRPPQAGEYSQVWRCSPPSTFENELVISLVYVILLLAFSIFFSILTWKCSDGNREPRWILLSCAVIILVWLAWTVVSSHLHPEYRDLTIVVANLACATVVMLCLYLRKVCLYTKFTKQECNIKARLQSPKKPRPKYGAFQKEGVVYGSRMSLHKMMYGGGPFFRRTFTNVTPDGVNSNSNQAQVTDLYPLEMYSGSSQFPTGGAVNEKEMLALGYKMTIPSTKL</sequence>
<protein>
    <submittedName>
        <fullName evidence="10">Uncharacterized protein LOC106472687</fullName>
    </submittedName>
</protein>
<evidence type="ECO:0000259" key="8">
    <source>
        <dbReference type="PROSITE" id="PS50259"/>
    </source>
</evidence>
<feature type="domain" description="G-protein coupled receptors family 3 profile" evidence="8">
    <location>
        <begin position="1988"/>
        <end position="2200"/>
    </location>
</feature>
<dbReference type="Proteomes" id="UP000694941">
    <property type="component" value="Unplaced"/>
</dbReference>
<feature type="transmembrane region" description="Helical" evidence="7">
    <location>
        <begin position="2149"/>
        <end position="2166"/>
    </location>
</feature>
<dbReference type="InterPro" id="IPR017978">
    <property type="entry name" value="GPCR_3_C"/>
</dbReference>
<dbReference type="PANTHER" id="PTHR24060">
    <property type="entry name" value="METABOTROPIC GLUTAMATE RECEPTOR"/>
    <property type="match status" value="1"/>
</dbReference>
<dbReference type="InterPro" id="IPR028082">
    <property type="entry name" value="Peripla_BP_I"/>
</dbReference>
<evidence type="ECO:0000256" key="2">
    <source>
        <dbReference type="ARBA" id="ARBA00022692"/>
    </source>
</evidence>
<feature type="transmembrane region" description="Helical" evidence="7">
    <location>
        <begin position="2069"/>
        <end position="2092"/>
    </location>
</feature>
<dbReference type="Pfam" id="PF01094">
    <property type="entry name" value="ANF_receptor"/>
    <property type="match status" value="3"/>
</dbReference>
<dbReference type="InterPro" id="IPR001828">
    <property type="entry name" value="ANF_lig-bd_rcpt"/>
</dbReference>
<evidence type="ECO:0000256" key="4">
    <source>
        <dbReference type="ARBA" id="ARBA00023136"/>
    </source>
</evidence>
<gene>
    <name evidence="10" type="primary">LOC106472687</name>
</gene>
<evidence type="ECO:0000256" key="1">
    <source>
        <dbReference type="ARBA" id="ARBA00004141"/>
    </source>
</evidence>
<evidence type="ECO:0000313" key="9">
    <source>
        <dbReference type="Proteomes" id="UP000694941"/>
    </source>
</evidence>